<evidence type="ECO:0000259" key="10">
    <source>
        <dbReference type="Pfam" id="PF20644"/>
    </source>
</evidence>
<dbReference type="Proteomes" id="UP000242180">
    <property type="component" value="Unassembled WGS sequence"/>
</dbReference>
<dbReference type="GO" id="GO:0042790">
    <property type="term" value="P:nucleolar large rRNA transcription by RNA polymerase I"/>
    <property type="evidence" value="ECO:0007669"/>
    <property type="project" value="TreeGrafter"/>
</dbReference>
<evidence type="ECO:0000256" key="1">
    <source>
        <dbReference type="ARBA" id="ARBA00004604"/>
    </source>
</evidence>
<keyword evidence="5" id="KW-0862">Zinc</keyword>
<dbReference type="Pfam" id="PF20644">
    <property type="entry name" value="Rrn7_cyclin_N"/>
    <property type="match status" value="1"/>
</dbReference>
<evidence type="ECO:0000256" key="8">
    <source>
        <dbReference type="ARBA" id="ARBA00023163"/>
    </source>
</evidence>
<proteinExistence type="inferred from homology"/>
<evidence type="ECO:0000256" key="9">
    <source>
        <dbReference type="ARBA" id="ARBA00023242"/>
    </source>
</evidence>
<dbReference type="STRING" id="13706.A0A1X2HI67"/>
<evidence type="ECO:0000256" key="7">
    <source>
        <dbReference type="ARBA" id="ARBA00023125"/>
    </source>
</evidence>
<dbReference type="GO" id="GO:0008270">
    <property type="term" value="F:zinc ion binding"/>
    <property type="evidence" value="ECO:0007669"/>
    <property type="project" value="UniProtKB-KW"/>
</dbReference>
<keyword evidence="4" id="KW-0863">Zinc-finger</keyword>
<name>A0A1X2HI67_SYNRA</name>
<dbReference type="InParanoid" id="A0A1X2HI67"/>
<keyword evidence="6" id="KW-0805">Transcription regulation</keyword>
<evidence type="ECO:0000313" key="13">
    <source>
        <dbReference type="Proteomes" id="UP000242180"/>
    </source>
</evidence>
<sequence length="350" mass="39685">MDVDQSSDRVNDARDNRIWDNQIKMRGKKQWPKLSLKYSILLCYLGCLKIQQPVFLSDIRRWCVSLKLPYLKVLQSAGLDFMHRLGGWDGNMVPFCAVPKMSSLYEDACTLILRYREDAGIVFPPNNPVIVAQRLCSQFLLPTELVPCVLKVRRLMYDAYSKDSFIHAAIAYIEETAMLICILWVAHMCFSLKEPSLVHGRVSWLRMAEMNLHQRRKAAETDELGSEDVSLDMLTSYLTSASLVKSERGGALQLLGEDEYLAGLDAKANPRPNYMPIPSSMAKKTTSVDLQRLIAGCDTELELRPGNTSQSQAHRIMTELAADISLVDPEMVAIELRHLQRLLIKEYGED</sequence>
<dbReference type="EMBL" id="MCGN01000003">
    <property type="protein sequence ID" value="ORY98783.1"/>
    <property type="molecule type" value="Genomic_DNA"/>
</dbReference>
<keyword evidence="7" id="KW-0238">DNA-binding</keyword>
<dbReference type="GO" id="GO:0070860">
    <property type="term" value="C:RNA polymerase I core factor complex"/>
    <property type="evidence" value="ECO:0007669"/>
    <property type="project" value="InterPro"/>
</dbReference>
<evidence type="ECO:0000256" key="3">
    <source>
        <dbReference type="ARBA" id="ARBA00022723"/>
    </source>
</evidence>
<dbReference type="PANTHER" id="PTHR31576:SF2">
    <property type="entry name" value="TATA BOX-BINDING PROTEIN-ASSOCIATED FACTOR RNA POLYMERASE I SUBUNIT B"/>
    <property type="match status" value="1"/>
</dbReference>
<dbReference type="AlphaFoldDB" id="A0A1X2HI67"/>
<keyword evidence="9" id="KW-0539">Nucleus</keyword>
<gene>
    <name evidence="12" type="ORF">BCR43DRAFT_207155</name>
</gene>
<feature type="domain" description="Rrn7/TAF1B N-terminal cyclin" evidence="10">
    <location>
        <begin position="20"/>
        <end position="75"/>
    </location>
</feature>
<dbReference type="PANTHER" id="PTHR31576">
    <property type="entry name" value="TATA BOX-BINDING PROTEIN-ASSOCIATED FACTOR RNA POLYMERASE I SUBUNIT B"/>
    <property type="match status" value="1"/>
</dbReference>
<keyword evidence="3" id="KW-0479">Metal-binding</keyword>
<evidence type="ECO:0000259" key="11">
    <source>
        <dbReference type="Pfam" id="PF20645"/>
    </source>
</evidence>
<dbReference type="InterPro" id="IPR048538">
    <property type="entry name" value="Rrn7_cyclin_C"/>
</dbReference>
<comment type="subcellular location">
    <subcellularLocation>
        <location evidence="1">Nucleus</location>
        <location evidence="1">Nucleolus</location>
    </subcellularLocation>
</comment>
<dbReference type="InterPro" id="IPR033599">
    <property type="entry name" value="TAF1B/Rrn7"/>
</dbReference>
<reference evidence="12 13" key="1">
    <citation type="submission" date="2016-07" db="EMBL/GenBank/DDBJ databases">
        <title>Pervasive Adenine N6-methylation of Active Genes in Fungi.</title>
        <authorList>
            <consortium name="DOE Joint Genome Institute"/>
            <person name="Mondo S.J."/>
            <person name="Dannebaum R.O."/>
            <person name="Kuo R.C."/>
            <person name="Labutti K."/>
            <person name="Haridas S."/>
            <person name="Kuo A."/>
            <person name="Salamov A."/>
            <person name="Ahrendt S.R."/>
            <person name="Lipzen A."/>
            <person name="Sullivan W."/>
            <person name="Andreopoulos W.B."/>
            <person name="Clum A."/>
            <person name="Lindquist E."/>
            <person name="Daum C."/>
            <person name="Ramamoorthy G.K."/>
            <person name="Gryganskyi A."/>
            <person name="Culley D."/>
            <person name="Magnuson J.K."/>
            <person name="James T.Y."/>
            <person name="O'Malley M.A."/>
            <person name="Stajich J.E."/>
            <person name="Spatafora J.W."/>
            <person name="Visel A."/>
            <person name="Grigoriev I.V."/>
        </authorList>
    </citation>
    <scope>NUCLEOTIDE SEQUENCE [LARGE SCALE GENOMIC DNA]</scope>
    <source>
        <strain evidence="12 13">NRRL 2496</strain>
    </source>
</reference>
<dbReference type="Pfam" id="PF20645">
    <property type="entry name" value="Rrn7_cyclin_C"/>
    <property type="match status" value="1"/>
</dbReference>
<evidence type="ECO:0000256" key="4">
    <source>
        <dbReference type="ARBA" id="ARBA00022771"/>
    </source>
</evidence>
<protein>
    <submittedName>
        <fullName evidence="12">Uncharacterized protein</fullName>
    </submittedName>
</protein>
<organism evidence="12 13">
    <name type="scientific">Syncephalastrum racemosum</name>
    <name type="common">Filamentous fungus</name>
    <dbReference type="NCBI Taxonomy" id="13706"/>
    <lineage>
        <taxon>Eukaryota</taxon>
        <taxon>Fungi</taxon>
        <taxon>Fungi incertae sedis</taxon>
        <taxon>Mucoromycota</taxon>
        <taxon>Mucoromycotina</taxon>
        <taxon>Mucoromycetes</taxon>
        <taxon>Mucorales</taxon>
        <taxon>Syncephalastraceae</taxon>
        <taxon>Syncephalastrum</taxon>
    </lineage>
</organism>
<accession>A0A1X2HI67</accession>
<dbReference type="GO" id="GO:0001164">
    <property type="term" value="F:RNA polymerase I core promoter sequence-specific DNA binding"/>
    <property type="evidence" value="ECO:0007669"/>
    <property type="project" value="InterPro"/>
</dbReference>
<dbReference type="OrthoDB" id="428577at2759"/>
<evidence type="ECO:0000256" key="2">
    <source>
        <dbReference type="ARBA" id="ARBA00006899"/>
    </source>
</evidence>
<evidence type="ECO:0000256" key="5">
    <source>
        <dbReference type="ARBA" id="ARBA00022833"/>
    </source>
</evidence>
<comment type="caution">
    <text evidence="12">The sequence shown here is derived from an EMBL/GenBank/DDBJ whole genome shotgun (WGS) entry which is preliminary data.</text>
</comment>
<dbReference type="InterPro" id="IPR048540">
    <property type="entry name" value="Rrn7_cyclin_N"/>
</dbReference>
<evidence type="ECO:0000256" key="6">
    <source>
        <dbReference type="ARBA" id="ARBA00023015"/>
    </source>
</evidence>
<comment type="similarity">
    <text evidence="2">Belongs to the RRN7/TAF1B family.</text>
</comment>
<evidence type="ECO:0000313" key="12">
    <source>
        <dbReference type="EMBL" id="ORY98783.1"/>
    </source>
</evidence>
<keyword evidence="13" id="KW-1185">Reference proteome</keyword>
<feature type="domain" description="Rrn7/TAF1B C-terminal cyclin" evidence="11">
    <location>
        <begin position="98"/>
        <end position="192"/>
    </location>
</feature>
<keyword evidence="8" id="KW-0804">Transcription</keyword>